<dbReference type="EMBL" id="FNRV01000001">
    <property type="protein sequence ID" value="SED24110.1"/>
    <property type="molecule type" value="Genomic_DNA"/>
</dbReference>
<keyword evidence="2" id="KW-0479">Metal-binding</keyword>
<accession>A0ABY0YAS1</accession>
<dbReference type="InterPro" id="IPR052355">
    <property type="entry name" value="CENP-V-like"/>
</dbReference>
<organism evidence="5 6">
    <name type="scientific">Pseudomonas mohnii</name>
    <dbReference type="NCBI Taxonomy" id="395600"/>
    <lineage>
        <taxon>Bacteria</taxon>
        <taxon>Pseudomonadati</taxon>
        <taxon>Pseudomonadota</taxon>
        <taxon>Gammaproteobacteria</taxon>
        <taxon>Pseudomonadales</taxon>
        <taxon>Pseudomonadaceae</taxon>
        <taxon>Pseudomonas</taxon>
    </lineage>
</organism>
<evidence type="ECO:0000256" key="3">
    <source>
        <dbReference type="ARBA" id="ARBA00022833"/>
    </source>
</evidence>
<protein>
    <submittedName>
        <fullName evidence="5">Uncharacterized conserved protein</fullName>
    </submittedName>
</protein>
<keyword evidence="3" id="KW-0862">Zinc</keyword>
<dbReference type="Pfam" id="PF04828">
    <property type="entry name" value="GFA"/>
    <property type="match status" value="1"/>
</dbReference>
<proteinExistence type="inferred from homology"/>
<reference evidence="5 6" key="1">
    <citation type="submission" date="2016-10" db="EMBL/GenBank/DDBJ databases">
        <authorList>
            <person name="Varghese N."/>
            <person name="Submissions S."/>
        </authorList>
    </citation>
    <scope>NUCLEOTIDE SEQUENCE [LARGE SCALE GENOMIC DNA]</scope>
    <source>
        <strain evidence="5 6">DSM 18327</strain>
    </source>
</reference>
<dbReference type="Gene3D" id="2.170.150.70">
    <property type="match status" value="1"/>
</dbReference>
<evidence type="ECO:0000256" key="2">
    <source>
        <dbReference type="ARBA" id="ARBA00022723"/>
    </source>
</evidence>
<evidence type="ECO:0000259" key="4">
    <source>
        <dbReference type="PROSITE" id="PS51891"/>
    </source>
</evidence>
<sequence length="134" mass="14468">MIKRIGKTIIQPTHTASCHCGAVLFELDLPDGVVDPKRCNCSLCRRKGAVMGTVALSGIRITQGADFLTVYRFHTGVACHYFCSRCGIYTHNVRRSAPTQCGYNIGCLDGVDPAALEHVSMSDGANHALDRGVE</sequence>
<dbReference type="PANTHER" id="PTHR28620">
    <property type="entry name" value="CENTROMERE PROTEIN V"/>
    <property type="match status" value="1"/>
</dbReference>
<name>A0ABY0YAS1_9PSED</name>
<dbReference type="SUPFAM" id="SSF51316">
    <property type="entry name" value="Mss4-like"/>
    <property type="match status" value="1"/>
</dbReference>
<dbReference type="InterPro" id="IPR006913">
    <property type="entry name" value="CENP-V/GFA"/>
</dbReference>
<evidence type="ECO:0000256" key="1">
    <source>
        <dbReference type="ARBA" id="ARBA00005495"/>
    </source>
</evidence>
<comment type="similarity">
    <text evidence="1">Belongs to the Gfa family.</text>
</comment>
<dbReference type="PROSITE" id="PS51891">
    <property type="entry name" value="CENP_V_GFA"/>
    <property type="match status" value="1"/>
</dbReference>
<dbReference type="RefSeq" id="WP_090467599.1">
    <property type="nucleotide sequence ID" value="NZ_FNRV01000001.1"/>
</dbReference>
<feature type="domain" description="CENP-V/GFA" evidence="4">
    <location>
        <begin position="14"/>
        <end position="130"/>
    </location>
</feature>
<keyword evidence="6" id="KW-1185">Reference proteome</keyword>
<dbReference type="PANTHER" id="PTHR28620:SF1">
    <property type="entry name" value="CENP-V_GFA DOMAIN-CONTAINING PROTEIN"/>
    <property type="match status" value="1"/>
</dbReference>
<comment type="caution">
    <text evidence="5">The sequence shown here is derived from an EMBL/GenBank/DDBJ whole genome shotgun (WGS) entry which is preliminary data.</text>
</comment>
<evidence type="ECO:0000313" key="5">
    <source>
        <dbReference type="EMBL" id="SED24110.1"/>
    </source>
</evidence>
<dbReference type="Proteomes" id="UP000199665">
    <property type="component" value="Unassembled WGS sequence"/>
</dbReference>
<dbReference type="InterPro" id="IPR011057">
    <property type="entry name" value="Mss4-like_sf"/>
</dbReference>
<evidence type="ECO:0000313" key="6">
    <source>
        <dbReference type="Proteomes" id="UP000199665"/>
    </source>
</evidence>
<gene>
    <name evidence="5" type="ORF">SAMN05216205_4649</name>
</gene>